<dbReference type="PANTHER" id="PTHR24276">
    <property type="entry name" value="POLYSERASE-RELATED"/>
    <property type="match status" value="1"/>
</dbReference>
<evidence type="ECO:0000256" key="1">
    <source>
        <dbReference type="ARBA" id="ARBA00004239"/>
    </source>
</evidence>
<dbReference type="InterPro" id="IPR018114">
    <property type="entry name" value="TRYPSIN_HIS"/>
</dbReference>
<dbReference type="InterPro" id="IPR001254">
    <property type="entry name" value="Trypsin_dom"/>
</dbReference>
<dbReference type="InterPro" id="IPR001314">
    <property type="entry name" value="Peptidase_S1A"/>
</dbReference>
<feature type="domain" description="Peptidase S1" evidence="8">
    <location>
        <begin position="96"/>
        <end position="333"/>
    </location>
</feature>
<dbReference type="GO" id="GO:0004252">
    <property type="term" value="F:serine-type endopeptidase activity"/>
    <property type="evidence" value="ECO:0007669"/>
    <property type="project" value="InterPro"/>
</dbReference>
<reference evidence="9 10" key="1">
    <citation type="journal article" date="2015" name="Genome Biol. Evol.">
        <title>The genome of winter moth (Operophtera brumata) provides a genomic perspective on sexual dimorphism and phenology.</title>
        <authorList>
            <person name="Derks M.F."/>
            <person name="Smit S."/>
            <person name="Salis L."/>
            <person name="Schijlen E."/>
            <person name="Bossers A."/>
            <person name="Mateman C."/>
            <person name="Pijl A.S."/>
            <person name="de Ridder D."/>
            <person name="Groenen M.A."/>
            <person name="Visser M.E."/>
            <person name="Megens H.J."/>
        </authorList>
    </citation>
    <scope>NUCLEOTIDE SEQUENCE [LARGE SCALE GENOMIC DNA]</scope>
    <source>
        <strain evidence="9">WM2013NL</strain>
        <tissue evidence="9">Head and thorax</tissue>
    </source>
</reference>
<proteinExistence type="inferred from homology"/>
<keyword evidence="5" id="KW-0720">Serine protease</keyword>
<evidence type="ECO:0000256" key="4">
    <source>
        <dbReference type="ARBA" id="ARBA00022801"/>
    </source>
</evidence>
<feature type="coiled-coil region" evidence="7">
    <location>
        <begin position="343"/>
        <end position="373"/>
    </location>
</feature>
<dbReference type="GO" id="GO:0005576">
    <property type="term" value="C:extracellular region"/>
    <property type="evidence" value="ECO:0007669"/>
    <property type="project" value="UniProtKB-SubCell"/>
</dbReference>
<keyword evidence="10" id="KW-1185">Reference proteome</keyword>
<dbReference type="SMART" id="SM00020">
    <property type="entry name" value="Tryp_SPc"/>
    <property type="match status" value="1"/>
</dbReference>
<evidence type="ECO:0000256" key="2">
    <source>
        <dbReference type="ARBA" id="ARBA00007664"/>
    </source>
</evidence>
<dbReference type="FunFam" id="2.40.10.10:FF:000036">
    <property type="entry name" value="Trypsin beta"/>
    <property type="match status" value="1"/>
</dbReference>
<keyword evidence="4" id="KW-0378">Hydrolase</keyword>
<dbReference type="Gene3D" id="2.40.10.10">
    <property type="entry name" value="Trypsin-like serine proteases"/>
    <property type="match status" value="1"/>
</dbReference>
<evidence type="ECO:0000259" key="8">
    <source>
        <dbReference type="PROSITE" id="PS50240"/>
    </source>
</evidence>
<dbReference type="EMBL" id="JTDY01005931">
    <property type="protein sequence ID" value="KOB66470.1"/>
    <property type="molecule type" value="Genomic_DNA"/>
</dbReference>
<dbReference type="GO" id="GO:0006508">
    <property type="term" value="P:proteolysis"/>
    <property type="evidence" value="ECO:0007669"/>
    <property type="project" value="UniProtKB-KW"/>
</dbReference>
<protein>
    <submittedName>
        <fullName evidence="9">Trypsin-1</fullName>
    </submittedName>
</protein>
<feature type="non-terminal residue" evidence="9">
    <location>
        <position position="516"/>
    </location>
</feature>
<dbReference type="CDD" id="cd00190">
    <property type="entry name" value="Tryp_SPc"/>
    <property type="match status" value="1"/>
</dbReference>
<comment type="similarity">
    <text evidence="2">Belongs to the peptidase S1 family.</text>
</comment>
<evidence type="ECO:0000256" key="6">
    <source>
        <dbReference type="ARBA" id="ARBA00023157"/>
    </source>
</evidence>
<keyword evidence="6" id="KW-1015">Disulfide bond</keyword>
<evidence type="ECO:0000256" key="7">
    <source>
        <dbReference type="SAM" id="Coils"/>
    </source>
</evidence>
<dbReference type="STRING" id="104452.A0A0L7KTN4"/>
<gene>
    <name evidence="9" type="ORF">OBRU01_13367</name>
</gene>
<evidence type="ECO:0000313" key="10">
    <source>
        <dbReference type="Proteomes" id="UP000037510"/>
    </source>
</evidence>
<dbReference type="PROSITE" id="PS00134">
    <property type="entry name" value="TRYPSIN_HIS"/>
    <property type="match status" value="1"/>
</dbReference>
<dbReference type="InterPro" id="IPR043504">
    <property type="entry name" value="Peptidase_S1_PA_chymotrypsin"/>
</dbReference>
<dbReference type="InterPro" id="IPR009003">
    <property type="entry name" value="Peptidase_S1_PA"/>
</dbReference>
<dbReference type="AlphaFoldDB" id="A0A0L7KTN4"/>
<evidence type="ECO:0000313" key="9">
    <source>
        <dbReference type="EMBL" id="KOB66470.1"/>
    </source>
</evidence>
<keyword evidence="7" id="KW-0175">Coiled coil</keyword>
<dbReference type="Proteomes" id="UP000037510">
    <property type="component" value="Unassembled WGS sequence"/>
</dbReference>
<dbReference type="SUPFAM" id="SSF50494">
    <property type="entry name" value="Trypsin-like serine proteases"/>
    <property type="match status" value="1"/>
</dbReference>
<accession>A0A0L7KTN4</accession>
<dbReference type="PROSITE" id="PS50240">
    <property type="entry name" value="TRYPSIN_DOM"/>
    <property type="match status" value="1"/>
</dbReference>
<comment type="caution">
    <text evidence="9">The sequence shown here is derived from an EMBL/GenBank/DDBJ whole genome shotgun (WGS) entry which is preliminary data.</text>
</comment>
<feature type="non-terminal residue" evidence="9">
    <location>
        <position position="1"/>
    </location>
</feature>
<comment type="subcellular location">
    <subcellularLocation>
        <location evidence="1">Secreted</location>
        <location evidence="1">Extracellular space</location>
    </subcellularLocation>
</comment>
<sequence>TSSEDEDEVSTRIDFAPVIKYHKTPVDDKFIAPKRVINIASDNLSEDEKDYHIEDAVSIKRDDPDVENEEEIKIFPETHDDKKTAWKFRTYAVRRIVGGMETSISLYPYNVAISRNGKHWCGGSVIDEQWVLTAGHCLEMAYDGNKYKLQPFVVRAGTSFHNRGGYQARINKVFFPKKYVPGAADYDYSLMRLDRPLPIGRNIAVLNLPSKEYATKEGDILIVTGWGSTDVGNFIVSGFGNIPDRVRFVPVPIMALEECQKSYRFYITNRMVCAGYATGGKDACNHDSGGPAVRDGVLIGIVSFGGKQCGDPRSPGVYSRVAEVTEWVEQTISSNEASEEPELRAKIEKAKMREKELQKVEEKKDKIKSWLRETLKSSSFIELAKKKLKDAGYNTRRLNRLEEGRNSSNLKGVTLDEINLTNMINEQILGDDETNESEKLLSTLAMKEVIWNKKRKDESGSDESFDSFVKYVSGMGKLGVVVKFAVVGAEDAHSSFIRDCADDDDDGDVRNCAILV</sequence>
<dbReference type="Pfam" id="PF00089">
    <property type="entry name" value="Trypsin"/>
    <property type="match status" value="1"/>
</dbReference>
<keyword evidence="3" id="KW-0645">Protease</keyword>
<dbReference type="InterPro" id="IPR050430">
    <property type="entry name" value="Peptidase_S1"/>
</dbReference>
<organism evidence="9 10">
    <name type="scientific">Operophtera brumata</name>
    <name type="common">Winter moth</name>
    <name type="synonym">Phalaena brumata</name>
    <dbReference type="NCBI Taxonomy" id="104452"/>
    <lineage>
        <taxon>Eukaryota</taxon>
        <taxon>Metazoa</taxon>
        <taxon>Ecdysozoa</taxon>
        <taxon>Arthropoda</taxon>
        <taxon>Hexapoda</taxon>
        <taxon>Insecta</taxon>
        <taxon>Pterygota</taxon>
        <taxon>Neoptera</taxon>
        <taxon>Endopterygota</taxon>
        <taxon>Lepidoptera</taxon>
        <taxon>Glossata</taxon>
        <taxon>Ditrysia</taxon>
        <taxon>Geometroidea</taxon>
        <taxon>Geometridae</taxon>
        <taxon>Larentiinae</taxon>
        <taxon>Operophtera</taxon>
    </lineage>
</organism>
<dbReference type="PRINTS" id="PR00722">
    <property type="entry name" value="CHYMOTRYPSIN"/>
</dbReference>
<evidence type="ECO:0000256" key="5">
    <source>
        <dbReference type="ARBA" id="ARBA00022825"/>
    </source>
</evidence>
<evidence type="ECO:0000256" key="3">
    <source>
        <dbReference type="ARBA" id="ARBA00022670"/>
    </source>
</evidence>
<name>A0A0L7KTN4_OPEBR</name>
<dbReference type="PANTHER" id="PTHR24276:SF91">
    <property type="entry name" value="AT26814P-RELATED"/>
    <property type="match status" value="1"/>
</dbReference>